<dbReference type="EMBL" id="JACTVA010000040">
    <property type="protein sequence ID" value="MBC9208859.1"/>
    <property type="molecule type" value="Genomic_DNA"/>
</dbReference>
<evidence type="ECO:0000313" key="2">
    <source>
        <dbReference type="EMBL" id="MBC9208859.1"/>
    </source>
</evidence>
<reference evidence="2 3" key="1">
    <citation type="journal article" date="2013" name="Int. J. Syst. Evol. Microbiol.">
        <title>Roseomonas aerophila sp. nov., isolated from air.</title>
        <authorList>
            <person name="Kim S.J."/>
            <person name="Weon H.Y."/>
            <person name="Ahn J.H."/>
            <person name="Hong S.B."/>
            <person name="Seok S.J."/>
            <person name="Whang K.S."/>
            <person name="Kwon S.W."/>
        </authorList>
    </citation>
    <scope>NUCLEOTIDE SEQUENCE [LARGE SCALE GENOMIC DNA]</scope>
    <source>
        <strain evidence="2 3">NBRC 108923</strain>
    </source>
</reference>
<keyword evidence="3" id="KW-1185">Reference proteome</keyword>
<sequence>MSNFNAIASVTAALRARILEVVQADVPGAGVTTLRPGDAGVGGLPVTGVNIFLYRAVPNPAYRGQELPVRRADGAVAQRPRVALDLDYLLCFYGEANLASQRLLASTLRSLHARPVLTPAMIQAAEAGGTPSGLDQQQDPVRLALLDLTLEDLSKLWSVFFQTRYVLSAACRAGAVLVEAALTPLQAPLVREVALRGVPLRRPLLRRVVPLADADAAITAGTRVAIEGERLRGEAVQVLVGGAQLPPEEIRDDRLVVTLPANLRAGAQGLRIRHDVLMGVPPTPRPGEGSNLAAFTLHPAVRRTGGAFDVVVIGATAAGGVVSAGITVGVSPAVMPGQTATLELTDTASAAVWSTDAPPRTAALTTLAFDVAGLTPGAYNLRIRVDGAESALERDTTPGSPTEGEWLPRVVLP</sequence>
<dbReference type="InterPro" id="IPR025351">
    <property type="entry name" value="Pvc16_N"/>
</dbReference>
<comment type="caution">
    <text evidence="2">The sequence shown here is derived from an EMBL/GenBank/DDBJ whole genome shotgun (WGS) entry which is preliminary data.</text>
</comment>
<name>A0ABR7RQJ5_9PROT</name>
<dbReference type="Proteomes" id="UP000626026">
    <property type="component" value="Unassembled WGS sequence"/>
</dbReference>
<evidence type="ECO:0000313" key="3">
    <source>
        <dbReference type="Proteomes" id="UP000626026"/>
    </source>
</evidence>
<evidence type="ECO:0000259" key="1">
    <source>
        <dbReference type="Pfam" id="PF14065"/>
    </source>
</evidence>
<proteinExistence type="predicted"/>
<protein>
    <submittedName>
        <fullName evidence="2">DUF4255 domain-containing protein</fullName>
    </submittedName>
</protein>
<feature type="domain" description="Pvc16 N-terminal" evidence="1">
    <location>
        <begin position="10"/>
        <end position="192"/>
    </location>
</feature>
<dbReference type="RefSeq" id="WP_187786009.1">
    <property type="nucleotide sequence ID" value="NZ_JACTVA010000040.1"/>
</dbReference>
<gene>
    <name evidence="2" type="ORF">IBL26_18575</name>
</gene>
<dbReference type="Pfam" id="PF14065">
    <property type="entry name" value="Pvc16_N"/>
    <property type="match status" value="1"/>
</dbReference>
<accession>A0ABR7RQJ5</accession>
<organism evidence="2 3">
    <name type="scientific">Teichococcus aerophilus</name>
    <dbReference type="NCBI Taxonomy" id="1224513"/>
    <lineage>
        <taxon>Bacteria</taxon>
        <taxon>Pseudomonadati</taxon>
        <taxon>Pseudomonadota</taxon>
        <taxon>Alphaproteobacteria</taxon>
        <taxon>Acetobacterales</taxon>
        <taxon>Roseomonadaceae</taxon>
        <taxon>Roseomonas</taxon>
    </lineage>
</organism>